<dbReference type="GO" id="GO:0008482">
    <property type="term" value="F:sulfite oxidase activity"/>
    <property type="evidence" value="ECO:0007669"/>
    <property type="project" value="TreeGrafter"/>
</dbReference>
<reference evidence="1 2" key="1">
    <citation type="journal article" date="2013" name="BMC Genomics">
        <title>The miniature genome of a carnivorous plant Genlisea aurea contains a low number of genes and short non-coding sequences.</title>
        <authorList>
            <person name="Leushkin E.V."/>
            <person name="Sutormin R.A."/>
            <person name="Nabieva E.R."/>
            <person name="Penin A.A."/>
            <person name="Kondrashov A.S."/>
            <person name="Logacheva M.D."/>
        </authorList>
    </citation>
    <scope>NUCLEOTIDE SEQUENCE [LARGE SCALE GENOMIC DNA]</scope>
</reference>
<feature type="non-terminal residue" evidence="1">
    <location>
        <position position="84"/>
    </location>
</feature>
<comment type="caution">
    <text evidence="1">The sequence shown here is derived from an EMBL/GenBank/DDBJ whole genome shotgun (WGS) entry which is preliminary data.</text>
</comment>
<dbReference type="GO" id="GO:0020037">
    <property type="term" value="F:heme binding"/>
    <property type="evidence" value="ECO:0007669"/>
    <property type="project" value="TreeGrafter"/>
</dbReference>
<dbReference type="OrthoDB" id="10051395at2759"/>
<gene>
    <name evidence="1" type="ORF">M569_09995</name>
</gene>
<dbReference type="GO" id="GO:0005739">
    <property type="term" value="C:mitochondrion"/>
    <property type="evidence" value="ECO:0007669"/>
    <property type="project" value="TreeGrafter"/>
</dbReference>
<dbReference type="GO" id="GO:0043546">
    <property type="term" value="F:molybdopterin cofactor binding"/>
    <property type="evidence" value="ECO:0007669"/>
    <property type="project" value="TreeGrafter"/>
</dbReference>
<dbReference type="InterPro" id="IPR036374">
    <property type="entry name" value="OxRdtase_Mopterin-bd_sf"/>
</dbReference>
<keyword evidence="2" id="KW-1185">Reference proteome</keyword>
<protein>
    <submittedName>
        <fullName evidence="1">Sulfite oxidase</fullName>
    </submittedName>
</protein>
<accession>S8CD10</accession>
<dbReference type="PRINTS" id="PR00407">
    <property type="entry name" value="EUMOPTERIN"/>
</dbReference>
<dbReference type="Gene3D" id="3.90.420.10">
    <property type="entry name" value="Oxidoreductase, molybdopterin-binding domain"/>
    <property type="match status" value="1"/>
</dbReference>
<dbReference type="SUPFAM" id="SSF56524">
    <property type="entry name" value="Oxidoreductase molybdopterin-binding domain"/>
    <property type="match status" value="1"/>
</dbReference>
<dbReference type="EMBL" id="AUSU01004614">
    <property type="protein sequence ID" value="EPS64785.1"/>
    <property type="molecule type" value="Genomic_DNA"/>
</dbReference>
<organism evidence="1 2">
    <name type="scientific">Genlisea aurea</name>
    <dbReference type="NCBI Taxonomy" id="192259"/>
    <lineage>
        <taxon>Eukaryota</taxon>
        <taxon>Viridiplantae</taxon>
        <taxon>Streptophyta</taxon>
        <taxon>Embryophyta</taxon>
        <taxon>Tracheophyta</taxon>
        <taxon>Spermatophyta</taxon>
        <taxon>Magnoliopsida</taxon>
        <taxon>eudicotyledons</taxon>
        <taxon>Gunneridae</taxon>
        <taxon>Pentapetalae</taxon>
        <taxon>asterids</taxon>
        <taxon>lamiids</taxon>
        <taxon>Lamiales</taxon>
        <taxon>Lentibulariaceae</taxon>
        <taxon>Genlisea</taxon>
    </lineage>
</organism>
<dbReference type="PANTHER" id="PTHR19372:SF7">
    <property type="entry name" value="SULFITE OXIDASE, MITOCHONDRIAL"/>
    <property type="match status" value="1"/>
</dbReference>
<sequence length="84" mass="9675">MPGLKAPSDYKEEPLRHPSLKINSLEPFNAEPRRQDLVSSYVTPAEFFYKRNHGPIPLLHDIDKYRVSIAGLIENPKELTMEDI</sequence>
<dbReference type="InterPro" id="IPR008335">
    <property type="entry name" value="Mopterin_OxRdtase_euk"/>
</dbReference>
<dbReference type="PANTHER" id="PTHR19372">
    <property type="entry name" value="SULFITE REDUCTASE"/>
    <property type="match status" value="1"/>
</dbReference>
<evidence type="ECO:0000313" key="2">
    <source>
        <dbReference type="Proteomes" id="UP000015453"/>
    </source>
</evidence>
<dbReference type="AlphaFoldDB" id="S8CD10"/>
<dbReference type="Proteomes" id="UP000015453">
    <property type="component" value="Unassembled WGS sequence"/>
</dbReference>
<name>S8CD10_9LAMI</name>
<proteinExistence type="predicted"/>
<dbReference type="GO" id="GO:0006790">
    <property type="term" value="P:sulfur compound metabolic process"/>
    <property type="evidence" value="ECO:0007669"/>
    <property type="project" value="TreeGrafter"/>
</dbReference>
<evidence type="ECO:0000313" key="1">
    <source>
        <dbReference type="EMBL" id="EPS64785.1"/>
    </source>
</evidence>